<organism evidence="8 9">
    <name type="scientific">Aphanomyces invadans</name>
    <dbReference type="NCBI Taxonomy" id="157072"/>
    <lineage>
        <taxon>Eukaryota</taxon>
        <taxon>Sar</taxon>
        <taxon>Stramenopiles</taxon>
        <taxon>Oomycota</taxon>
        <taxon>Saprolegniomycetes</taxon>
        <taxon>Saprolegniales</taxon>
        <taxon>Verrucalvaceae</taxon>
        <taxon>Aphanomyces</taxon>
    </lineage>
</organism>
<evidence type="ECO:0000259" key="7">
    <source>
        <dbReference type="Pfam" id="PF01061"/>
    </source>
</evidence>
<feature type="domain" description="ABC-2 type transporter transmembrane" evidence="7">
    <location>
        <begin position="66"/>
        <end position="207"/>
    </location>
</feature>
<reference evidence="8 9" key="1">
    <citation type="submission" date="2018-08" db="EMBL/GenBank/DDBJ databases">
        <title>Aphanomyces genome sequencing and annotation.</title>
        <authorList>
            <person name="Minardi D."/>
            <person name="Oidtmann B."/>
            <person name="Van Der Giezen M."/>
            <person name="Studholme D.J."/>
        </authorList>
    </citation>
    <scope>NUCLEOTIDE SEQUENCE [LARGE SCALE GENOMIC DNA]</scope>
    <source>
        <strain evidence="8 9">NJM0002</strain>
    </source>
</reference>
<proteinExistence type="predicted"/>
<dbReference type="PANTHER" id="PTHR19241">
    <property type="entry name" value="ATP-BINDING CASSETTE TRANSPORTER"/>
    <property type="match status" value="1"/>
</dbReference>
<gene>
    <name evidence="8" type="ORF">DYB32_009491</name>
</gene>
<keyword evidence="5 6" id="KW-0472">Membrane</keyword>
<dbReference type="VEuPathDB" id="FungiDB:H310_02392"/>
<keyword evidence="4 6" id="KW-1133">Transmembrane helix</keyword>
<feature type="transmembrane region" description="Helical" evidence="6">
    <location>
        <begin position="177"/>
        <end position="198"/>
    </location>
</feature>
<keyword evidence="9" id="KW-1185">Reference proteome</keyword>
<evidence type="ECO:0000313" key="8">
    <source>
        <dbReference type="EMBL" id="RHY22489.1"/>
    </source>
</evidence>
<sequence>MFDNVLVLDKGEVVYNGPRTTLPSYFRSIGFECPPRKDIADFLQELTTHLGPRFAIPHDSTTYQEVFRFVKVGLFFLAILFQVVTTLSAIDAGIALRKVLYDQMASYFFWTYTMSEGVAEVLWTIPQVILFATSLYFNVGLHASAASFVMCAAVLFLASVTYAQFFKFFTAIAPDVVIAKVIAIFAFFLHVVFSGYILPEDKIPAPWR</sequence>
<evidence type="ECO:0000313" key="9">
    <source>
        <dbReference type="Proteomes" id="UP000285060"/>
    </source>
</evidence>
<keyword evidence="2" id="KW-0813">Transport</keyword>
<protein>
    <recommendedName>
        <fullName evidence="7">ABC-2 type transporter transmembrane domain-containing protein</fullName>
    </recommendedName>
</protein>
<evidence type="ECO:0000256" key="4">
    <source>
        <dbReference type="ARBA" id="ARBA00022989"/>
    </source>
</evidence>
<evidence type="ECO:0000256" key="5">
    <source>
        <dbReference type="ARBA" id="ARBA00023136"/>
    </source>
</evidence>
<feature type="transmembrane region" description="Helical" evidence="6">
    <location>
        <begin position="143"/>
        <end position="165"/>
    </location>
</feature>
<accession>A0A3R6V430</accession>
<name>A0A3R6V430_9STRA</name>
<comment type="subcellular location">
    <subcellularLocation>
        <location evidence="1">Membrane</location>
        <topology evidence="1">Multi-pass membrane protein</topology>
    </subcellularLocation>
</comment>
<feature type="transmembrane region" description="Helical" evidence="6">
    <location>
        <begin position="117"/>
        <end position="137"/>
    </location>
</feature>
<dbReference type="GO" id="GO:0016020">
    <property type="term" value="C:membrane"/>
    <property type="evidence" value="ECO:0007669"/>
    <property type="project" value="UniProtKB-SubCell"/>
</dbReference>
<dbReference type="GO" id="GO:0140359">
    <property type="term" value="F:ABC-type transporter activity"/>
    <property type="evidence" value="ECO:0007669"/>
    <property type="project" value="InterPro"/>
</dbReference>
<dbReference type="InterPro" id="IPR013525">
    <property type="entry name" value="ABC2_TM"/>
</dbReference>
<evidence type="ECO:0000256" key="2">
    <source>
        <dbReference type="ARBA" id="ARBA00022448"/>
    </source>
</evidence>
<dbReference type="AlphaFoldDB" id="A0A3R6V430"/>
<dbReference type="EMBL" id="QUSY01002076">
    <property type="protein sequence ID" value="RHY22489.1"/>
    <property type="molecule type" value="Genomic_DNA"/>
</dbReference>
<comment type="caution">
    <text evidence="8">The sequence shown here is derived from an EMBL/GenBank/DDBJ whole genome shotgun (WGS) entry which is preliminary data.</text>
</comment>
<evidence type="ECO:0000256" key="6">
    <source>
        <dbReference type="SAM" id="Phobius"/>
    </source>
</evidence>
<dbReference type="Pfam" id="PF01061">
    <property type="entry name" value="ABC2_membrane"/>
    <property type="match status" value="1"/>
</dbReference>
<evidence type="ECO:0000256" key="1">
    <source>
        <dbReference type="ARBA" id="ARBA00004141"/>
    </source>
</evidence>
<dbReference type="Proteomes" id="UP000285060">
    <property type="component" value="Unassembled WGS sequence"/>
</dbReference>
<evidence type="ECO:0000256" key="3">
    <source>
        <dbReference type="ARBA" id="ARBA00022692"/>
    </source>
</evidence>
<keyword evidence="3 6" id="KW-0812">Transmembrane</keyword>
<feature type="transmembrane region" description="Helical" evidence="6">
    <location>
        <begin position="72"/>
        <end position="96"/>
    </location>
</feature>